<dbReference type="EMBL" id="DXGF01000169">
    <property type="protein sequence ID" value="HIW84565.1"/>
    <property type="molecule type" value="Genomic_DNA"/>
</dbReference>
<evidence type="ECO:0000313" key="2">
    <source>
        <dbReference type="Proteomes" id="UP000824263"/>
    </source>
</evidence>
<proteinExistence type="predicted"/>
<protein>
    <submittedName>
        <fullName evidence="1">Uncharacterized protein</fullName>
    </submittedName>
</protein>
<sequence length="113" mass="13108">MTLVKNGLEKRIAAAKRGQIGDVNWTAHILETLCDMYLEDYIRICLPDLDSRKEERLIKNLGMDDFQARYTTFGEVCQMINEKWPGAAKGELPDEKLKEALAYLVPVRWEEEF</sequence>
<name>A0A9D1RBP4_9FIRM</name>
<dbReference type="Proteomes" id="UP000824263">
    <property type="component" value="Unassembled WGS sequence"/>
</dbReference>
<reference evidence="1" key="1">
    <citation type="journal article" date="2021" name="PeerJ">
        <title>Extensive microbial diversity within the chicken gut microbiome revealed by metagenomics and culture.</title>
        <authorList>
            <person name="Gilroy R."/>
            <person name="Ravi A."/>
            <person name="Getino M."/>
            <person name="Pursley I."/>
            <person name="Horton D.L."/>
            <person name="Alikhan N.F."/>
            <person name="Baker D."/>
            <person name="Gharbi K."/>
            <person name="Hall N."/>
            <person name="Watson M."/>
            <person name="Adriaenssens E.M."/>
            <person name="Foster-Nyarko E."/>
            <person name="Jarju S."/>
            <person name="Secka A."/>
            <person name="Antonio M."/>
            <person name="Oren A."/>
            <person name="Chaudhuri R.R."/>
            <person name="La Ragione R."/>
            <person name="Hildebrand F."/>
            <person name="Pallen M.J."/>
        </authorList>
    </citation>
    <scope>NUCLEOTIDE SEQUENCE</scope>
    <source>
        <strain evidence="1">ChiSxjej1B13-11762</strain>
    </source>
</reference>
<comment type="caution">
    <text evidence="1">The sequence shown here is derived from an EMBL/GenBank/DDBJ whole genome shotgun (WGS) entry which is preliminary data.</text>
</comment>
<organism evidence="1 2">
    <name type="scientific">Candidatus Dorea gallistercoris</name>
    <dbReference type="NCBI Taxonomy" id="2838542"/>
    <lineage>
        <taxon>Bacteria</taxon>
        <taxon>Bacillati</taxon>
        <taxon>Bacillota</taxon>
        <taxon>Clostridia</taxon>
        <taxon>Lachnospirales</taxon>
        <taxon>Lachnospiraceae</taxon>
        <taxon>Dorea</taxon>
    </lineage>
</organism>
<gene>
    <name evidence="1" type="ORF">H9873_09605</name>
</gene>
<reference evidence="1" key="2">
    <citation type="submission" date="2021-04" db="EMBL/GenBank/DDBJ databases">
        <authorList>
            <person name="Gilroy R."/>
        </authorList>
    </citation>
    <scope>NUCLEOTIDE SEQUENCE</scope>
    <source>
        <strain evidence="1">ChiSxjej1B13-11762</strain>
    </source>
</reference>
<evidence type="ECO:0000313" key="1">
    <source>
        <dbReference type="EMBL" id="HIW84565.1"/>
    </source>
</evidence>
<accession>A0A9D1RBP4</accession>
<dbReference type="AlphaFoldDB" id="A0A9D1RBP4"/>